<organism evidence="2 3">
    <name type="scientific">Nocardioides lianchengensis</name>
    <dbReference type="NCBI Taxonomy" id="1045774"/>
    <lineage>
        <taxon>Bacteria</taxon>
        <taxon>Bacillati</taxon>
        <taxon>Actinomycetota</taxon>
        <taxon>Actinomycetes</taxon>
        <taxon>Propionibacteriales</taxon>
        <taxon>Nocardioidaceae</taxon>
        <taxon>Nocardioides</taxon>
    </lineage>
</organism>
<feature type="compositionally biased region" description="Polar residues" evidence="1">
    <location>
        <begin position="21"/>
        <end position="43"/>
    </location>
</feature>
<name>A0A1G6LGE9_9ACTN</name>
<dbReference type="Proteomes" id="UP000199034">
    <property type="component" value="Unassembled WGS sequence"/>
</dbReference>
<proteinExistence type="predicted"/>
<gene>
    <name evidence="2" type="ORF">SAMN05421872_102229</name>
</gene>
<protein>
    <submittedName>
        <fullName evidence="2">Uncharacterized protein</fullName>
    </submittedName>
</protein>
<evidence type="ECO:0000313" key="2">
    <source>
        <dbReference type="EMBL" id="SDC42027.1"/>
    </source>
</evidence>
<evidence type="ECO:0000256" key="1">
    <source>
        <dbReference type="SAM" id="MobiDB-lite"/>
    </source>
</evidence>
<sequence length="134" mass="14365">MVEEDVTFTFPEGWTVEESNVSADISSATDGTTGSRVSLSDSPDSAAPTLDQAAENALKAYDDPALKRVENVTMGGGAEAYQIRGKRGMADFWEFGTIHNGARVYLGFTLAPMLSAREKRELIDSVLASAQWAA</sequence>
<reference evidence="2 3" key="1">
    <citation type="submission" date="2016-10" db="EMBL/GenBank/DDBJ databases">
        <authorList>
            <person name="de Groot N.N."/>
        </authorList>
    </citation>
    <scope>NUCLEOTIDE SEQUENCE [LARGE SCALE GENOMIC DNA]</scope>
    <source>
        <strain evidence="2 3">CGMCC 4.6858</strain>
    </source>
</reference>
<accession>A0A1G6LGE9</accession>
<dbReference type="EMBL" id="FMZM01000002">
    <property type="protein sequence ID" value="SDC42027.1"/>
    <property type="molecule type" value="Genomic_DNA"/>
</dbReference>
<evidence type="ECO:0000313" key="3">
    <source>
        <dbReference type="Proteomes" id="UP000199034"/>
    </source>
</evidence>
<feature type="region of interest" description="Disordered" evidence="1">
    <location>
        <begin position="21"/>
        <end position="48"/>
    </location>
</feature>
<keyword evidence="3" id="KW-1185">Reference proteome</keyword>
<dbReference type="AlphaFoldDB" id="A0A1G6LGE9"/>